<sequence>MRDLPPAAAGIRLVVSDIDGTLVRDDKSLADETVAAIRRARAAGIAFTLISARPPSGLGEIAAKVEITDEPIGAFNGGALSRRDGTVIGSHRIPEREARQAVEMLDAAGVLVWVFADGQWLAREDADASPHGPRERLASGLAPTTVASFDDALARADKISGVSDDHPLMRRLEAEVAAAIGEAATVVRSQVYFLDVTAKSANKGDGVAFLAETMGVPLHAVAVLGDMPNDVPMFARAGLSVAMGQAPEEVRREAMLVAPTNEENGVARFLDALVAVQAAARRLV</sequence>
<dbReference type="GO" id="GO:0005829">
    <property type="term" value="C:cytosol"/>
    <property type="evidence" value="ECO:0007669"/>
    <property type="project" value="TreeGrafter"/>
</dbReference>
<reference evidence="1 2" key="1">
    <citation type="submission" date="2020-08" db="EMBL/GenBank/DDBJ databases">
        <title>Genomic Encyclopedia of Type Strains, Phase IV (KMG-IV): sequencing the most valuable type-strain genomes for metagenomic binning, comparative biology and taxonomic classification.</title>
        <authorList>
            <person name="Goeker M."/>
        </authorList>
    </citation>
    <scope>NUCLEOTIDE SEQUENCE [LARGE SCALE GENOMIC DNA]</scope>
    <source>
        <strain evidence="1 2">DSM 102238</strain>
    </source>
</reference>
<dbReference type="SFLD" id="SFLDG01140">
    <property type="entry name" value="C2.B:_Phosphomannomutase_and_P"/>
    <property type="match status" value="1"/>
</dbReference>
<accession>A0A7W6EB14</accession>
<dbReference type="PANTHER" id="PTHR10000:SF8">
    <property type="entry name" value="HAD SUPERFAMILY HYDROLASE-LIKE, TYPE 3"/>
    <property type="match status" value="1"/>
</dbReference>
<gene>
    <name evidence="1" type="ORF">GGR04_000582</name>
</gene>
<dbReference type="Gene3D" id="3.30.1240.10">
    <property type="match status" value="1"/>
</dbReference>
<organism evidence="1 2">
    <name type="scientific">Aureimonas pseudogalii</name>
    <dbReference type="NCBI Taxonomy" id="1744844"/>
    <lineage>
        <taxon>Bacteria</taxon>
        <taxon>Pseudomonadati</taxon>
        <taxon>Pseudomonadota</taxon>
        <taxon>Alphaproteobacteria</taxon>
        <taxon>Hyphomicrobiales</taxon>
        <taxon>Aurantimonadaceae</taxon>
        <taxon>Aureimonas</taxon>
    </lineage>
</organism>
<evidence type="ECO:0008006" key="3">
    <source>
        <dbReference type="Google" id="ProtNLM"/>
    </source>
</evidence>
<dbReference type="RefSeq" id="WP_210291608.1">
    <property type="nucleotide sequence ID" value="NZ_JACIEK010000001.1"/>
</dbReference>
<dbReference type="PANTHER" id="PTHR10000">
    <property type="entry name" value="PHOSPHOSERINE PHOSPHATASE"/>
    <property type="match status" value="1"/>
</dbReference>
<dbReference type="NCBIfam" id="TIGR01484">
    <property type="entry name" value="HAD-SF-IIB"/>
    <property type="match status" value="1"/>
</dbReference>
<dbReference type="Pfam" id="PF08282">
    <property type="entry name" value="Hydrolase_3"/>
    <property type="match status" value="1"/>
</dbReference>
<dbReference type="GO" id="GO:0000287">
    <property type="term" value="F:magnesium ion binding"/>
    <property type="evidence" value="ECO:0007669"/>
    <property type="project" value="TreeGrafter"/>
</dbReference>
<dbReference type="InterPro" id="IPR036412">
    <property type="entry name" value="HAD-like_sf"/>
</dbReference>
<dbReference type="AlphaFoldDB" id="A0A7W6EB14"/>
<comment type="caution">
    <text evidence="1">The sequence shown here is derived from an EMBL/GenBank/DDBJ whole genome shotgun (WGS) entry which is preliminary data.</text>
</comment>
<keyword evidence="2" id="KW-1185">Reference proteome</keyword>
<evidence type="ECO:0000313" key="1">
    <source>
        <dbReference type="EMBL" id="MBB3996761.1"/>
    </source>
</evidence>
<dbReference type="InterPro" id="IPR006379">
    <property type="entry name" value="HAD-SF_hydro_IIB"/>
</dbReference>
<dbReference type="Proteomes" id="UP000542776">
    <property type="component" value="Unassembled WGS sequence"/>
</dbReference>
<dbReference type="InterPro" id="IPR000150">
    <property type="entry name" value="Cof"/>
</dbReference>
<protein>
    <recommendedName>
        <fullName evidence="3">Hydrolase Cof</fullName>
    </recommendedName>
</protein>
<dbReference type="EMBL" id="JACIEK010000001">
    <property type="protein sequence ID" value="MBB3996761.1"/>
    <property type="molecule type" value="Genomic_DNA"/>
</dbReference>
<evidence type="ECO:0000313" key="2">
    <source>
        <dbReference type="Proteomes" id="UP000542776"/>
    </source>
</evidence>
<dbReference type="GO" id="GO:0016791">
    <property type="term" value="F:phosphatase activity"/>
    <property type="evidence" value="ECO:0007669"/>
    <property type="project" value="TreeGrafter"/>
</dbReference>
<dbReference type="InterPro" id="IPR023214">
    <property type="entry name" value="HAD_sf"/>
</dbReference>
<dbReference type="SUPFAM" id="SSF56784">
    <property type="entry name" value="HAD-like"/>
    <property type="match status" value="1"/>
</dbReference>
<dbReference type="NCBIfam" id="TIGR00099">
    <property type="entry name" value="Cof-subfamily"/>
    <property type="match status" value="1"/>
</dbReference>
<dbReference type="SFLD" id="SFLDS00003">
    <property type="entry name" value="Haloacid_Dehalogenase"/>
    <property type="match status" value="1"/>
</dbReference>
<name>A0A7W6EB14_9HYPH</name>
<proteinExistence type="predicted"/>
<dbReference type="Gene3D" id="3.40.50.1000">
    <property type="entry name" value="HAD superfamily/HAD-like"/>
    <property type="match status" value="1"/>
</dbReference>